<reference evidence="2 3" key="1">
    <citation type="submission" date="2019-05" db="EMBL/GenBank/DDBJ databases">
        <title>Draft Genome of Bradyrhizobium elkanii strain SEMIA 938, Used in Commercial Inoculants for Lupinus spp. in Brazil.</title>
        <authorList>
            <person name="Hungria M."/>
            <person name="Delamuta J.R.M."/>
            <person name="Ribeiro R.A."/>
            <person name="Nogueira M.A."/>
        </authorList>
    </citation>
    <scope>NUCLEOTIDE SEQUENCE [LARGE SCALE GENOMIC DNA]</scope>
    <source>
        <strain evidence="2 3">Semia 938</strain>
    </source>
</reference>
<dbReference type="Pfam" id="PF14534">
    <property type="entry name" value="DUF4440"/>
    <property type="match status" value="1"/>
</dbReference>
<name>A0A4U6RHE9_BRAEL</name>
<dbReference type="Gene3D" id="3.10.450.50">
    <property type="match status" value="1"/>
</dbReference>
<organism evidence="2 3">
    <name type="scientific">Bradyrhizobium elkanii</name>
    <dbReference type="NCBI Taxonomy" id="29448"/>
    <lineage>
        <taxon>Bacteria</taxon>
        <taxon>Pseudomonadati</taxon>
        <taxon>Pseudomonadota</taxon>
        <taxon>Alphaproteobacteria</taxon>
        <taxon>Hyphomicrobiales</taxon>
        <taxon>Nitrobacteraceae</taxon>
        <taxon>Bradyrhizobium</taxon>
    </lineage>
</organism>
<evidence type="ECO:0000259" key="1">
    <source>
        <dbReference type="Pfam" id="PF14534"/>
    </source>
</evidence>
<evidence type="ECO:0000313" key="2">
    <source>
        <dbReference type="EMBL" id="TKV73679.1"/>
    </source>
</evidence>
<gene>
    <name evidence="2" type="ORF">FDV58_36330</name>
</gene>
<sequence length="162" mass="17447">MAHAQVCTCYWLRCPTFLIAPAGAQESPEANVKKIATDFSAAYNKHDADAIAALFVEDGVFVPANGQVIRGRSEIKKYHQVAFDRGATDHSAPVLEVQQIKPADAAYALGTFGFALPRKDADPIKVAGSWTAVDVKDGDRWRIRILFASVPPPQPPTAAASK</sequence>
<dbReference type="InterPro" id="IPR027843">
    <property type="entry name" value="DUF4440"/>
</dbReference>
<accession>A0A4U6RHE9</accession>
<evidence type="ECO:0000313" key="3">
    <source>
        <dbReference type="Proteomes" id="UP000305095"/>
    </source>
</evidence>
<dbReference type="InterPro" id="IPR032710">
    <property type="entry name" value="NTF2-like_dom_sf"/>
</dbReference>
<dbReference type="InterPro" id="IPR011944">
    <property type="entry name" value="Steroid_delta5-4_isomerase"/>
</dbReference>
<dbReference type="SUPFAM" id="SSF54427">
    <property type="entry name" value="NTF2-like"/>
    <property type="match status" value="1"/>
</dbReference>
<feature type="domain" description="DUF4440" evidence="1">
    <location>
        <begin position="33"/>
        <end position="143"/>
    </location>
</feature>
<dbReference type="AlphaFoldDB" id="A0A4U6RHE9"/>
<comment type="caution">
    <text evidence="2">The sequence shown here is derived from an EMBL/GenBank/DDBJ whole genome shotgun (WGS) entry which is preliminary data.</text>
</comment>
<dbReference type="Proteomes" id="UP000305095">
    <property type="component" value="Unassembled WGS sequence"/>
</dbReference>
<proteinExistence type="predicted"/>
<protein>
    <submittedName>
        <fullName evidence="2">SgcJ/EcaC family oxidoreductase</fullName>
    </submittedName>
</protein>
<dbReference type="NCBIfam" id="TIGR02246">
    <property type="entry name" value="SgcJ/EcaC family oxidoreductase"/>
    <property type="match status" value="1"/>
</dbReference>
<dbReference type="EMBL" id="SZZP01000033">
    <property type="protein sequence ID" value="TKV73679.1"/>
    <property type="molecule type" value="Genomic_DNA"/>
</dbReference>